<dbReference type="SUPFAM" id="SSF101898">
    <property type="entry name" value="NHL repeat"/>
    <property type="match status" value="1"/>
</dbReference>
<protein>
    <recommendedName>
        <fullName evidence="2">KIB1-4 beta-propeller domain-containing protein</fullName>
    </recommendedName>
</protein>
<feature type="compositionally biased region" description="Acidic residues" evidence="1">
    <location>
        <begin position="410"/>
        <end position="431"/>
    </location>
</feature>
<evidence type="ECO:0000313" key="4">
    <source>
        <dbReference type="Proteomes" id="UP000298652"/>
    </source>
</evidence>
<sequence>MTSSQTTLPSTLSTQKRSRHGWTSLPYDIVRSKAGRFLADDDIDYYMAFRATCPDWRSATKDYPEKADYTDATRFQPSKWVLLHQRDDLVTLVNVDTGRFLCKSIPLLREHFFVGATGGGLILLGDSTEPSRARLLNPFTGSIAHFKVPVPVAGVRAVAVTTAPLMVFVSTHHGDILWADQNSECFKSFRPSYSNRPTCLTTFAGKVYATDQQGSVISSAVAGAAAGEQRLRSALMISMDTTIPGLDTSPDTSYLAWTKTGKYYLVESGGGLLLVTRASCFDTNLPVVHRVDTERKVLEPVSSIENRAIFAGPVKCLSVDADKFQGIKGGCIYFVEPEIIRGRDYEPSSMTVFHVATRGWQDSITFGWSTPKGCFHPFTLIQALADYCRSAHYSELFEIDAREWGWDISSDSESDESSDDDDAYPSEPDDV</sequence>
<dbReference type="Proteomes" id="UP000298652">
    <property type="component" value="Chromosome 2"/>
</dbReference>
<keyword evidence="4" id="KW-1185">Reference proteome</keyword>
<dbReference type="InterPro" id="IPR005174">
    <property type="entry name" value="KIB1-4_b-propeller"/>
</dbReference>
<feature type="region of interest" description="Disordered" evidence="1">
    <location>
        <begin position="408"/>
        <end position="431"/>
    </location>
</feature>
<evidence type="ECO:0000256" key="1">
    <source>
        <dbReference type="SAM" id="MobiDB-lite"/>
    </source>
</evidence>
<organism evidence="3 4">
    <name type="scientific">Setaria viridis</name>
    <name type="common">Green bristlegrass</name>
    <name type="synonym">Setaria italica subsp. viridis</name>
    <dbReference type="NCBI Taxonomy" id="4556"/>
    <lineage>
        <taxon>Eukaryota</taxon>
        <taxon>Viridiplantae</taxon>
        <taxon>Streptophyta</taxon>
        <taxon>Embryophyta</taxon>
        <taxon>Tracheophyta</taxon>
        <taxon>Spermatophyta</taxon>
        <taxon>Magnoliopsida</taxon>
        <taxon>Liliopsida</taxon>
        <taxon>Poales</taxon>
        <taxon>Poaceae</taxon>
        <taxon>PACMAD clade</taxon>
        <taxon>Panicoideae</taxon>
        <taxon>Panicodae</taxon>
        <taxon>Paniceae</taxon>
        <taxon>Cenchrinae</taxon>
        <taxon>Setaria</taxon>
    </lineage>
</organism>
<dbReference type="OMA" id="DAREWGW"/>
<evidence type="ECO:0000259" key="2">
    <source>
        <dbReference type="Pfam" id="PF03478"/>
    </source>
</evidence>
<dbReference type="PANTHER" id="PTHR33165:SF30">
    <property type="entry name" value="DUF295 DOMAIN-CONTAINING PROTEIN"/>
    <property type="match status" value="1"/>
</dbReference>
<reference evidence="3" key="1">
    <citation type="submission" date="2019-03" db="EMBL/GenBank/DDBJ databases">
        <title>WGS assembly of Setaria viridis.</title>
        <authorList>
            <person name="Huang P."/>
            <person name="Jenkins J."/>
            <person name="Grimwood J."/>
            <person name="Barry K."/>
            <person name="Healey A."/>
            <person name="Mamidi S."/>
            <person name="Sreedasyam A."/>
            <person name="Shu S."/>
            <person name="Feldman M."/>
            <person name="Wu J."/>
            <person name="Yu Y."/>
            <person name="Chen C."/>
            <person name="Johnson J."/>
            <person name="Rokhsar D."/>
            <person name="Baxter I."/>
            <person name="Schmutz J."/>
            <person name="Brutnell T."/>
            <person name="Kellogg E."/>
        </authorList>
    </citation>
    <scope>NUCLEOTIDE SEQUENCE [LARGE SCALE GENOMIC DNA]</scope>
</reference>
<dbReference type="Pfam" id="PF03478">
    <property type="entry name" value="Beta-prop_KIB1-4"/>
    <property type="match status" value="1"/>
</dbReference>
<dbReference type="EMBL" id="CM016553">
    <property type="protein sequence ID" value="TKW30941.1"/>
    <property type="molecule type" value="Genomic_DNA"/>
</dbReference>
<accession>A0A4U6VMI5</accession>
<dbReference type="Gramene" id="TKW30941">
    <property type="protein sequence ID" value="TKW30941"/>
    <property type="gene ID" value="SEVIR_2G072100v2"/>
</dbReference>
<dbReference type="AlphaFoldDB" id="A0A4U6VMI5"/>
<dbReference type="PANTHER" id="PTHR33165">
    <property type="entry name" value="F-BOX DOMAIN CONTAINING PROTEIN-LIKE-RELATED"/>
    <property type="match status" value="1"/>
</dbReference>
<evidence type="ECO:0000313" key="3">
    <source>
        <dbReference type="EMBL" id="TKW30941.1"/>
    </source>
</evidence>
<gene>
    <name evidence="3" type="ORF">SEVIR_2G072100v2</name>
</gene>
<proteinExistence type="predicted"/>
<feature type="domain" description="KIB1-4 beta-propeller" evidence="2">
    <location>
        <begin position="100"/>
        <end position="353"/>
    </location>
</feature>
<name>A0A4U6VMI5_SETVI</name>